<comment type="caution">
    <text evidence="12">The sequence shown here is derived from an EMBL/GenBank/DDBJ whole genome shotgun (WGS) entry which is preliminary data.</text>
</comment>
<dbReference type="AlphaFoldDB" id="A0A6G0XDP1"/>
<dbReference type="InterPro" id="IPR018108">
    <property type="entry name" value="MCP_transmembrane"/>
</dbReference>
<keyword evidence="3 9" id="KW-0812">Transmembrane</keyword>
<reference evidence="12 13" key="1">
    <citation type="submission" date="2019-07" db="EMBL/GenBank/DDBJ databases">
        <title>Genomics analysis of Aphanomyces spp. identifies a new class of oomycete effector associated with host adaptation.</title>
        <authorList>
            <person name="Gaulin E."/>
        </authorList>
    </citation>
    <scope>NUCLEOTIDE SEQUENCE [LARGE SCALE GENOMIC DNA]</scope>
    <source>
        <strain evidence="12 13">ATCC 201684</strain>
    </source>
</reference>
<name>A0A6G0XDP1_9STRA</name>
<evidence type="ECO:0000256" key="1">
    <source>
        <dbReference type="ARBA" id="ARBA00004448"/>
    </source>
</evidence>
<dbReference type="GO" id="GO:0051724">
    <property type="term" value="F:NAD transmembrane transporter activity"/>
    <property type="evidence" value="ECO:0007669"/>
    <property type="project" value="TreeGrafter"/>
</dbReference>
<accession>A0A6G0XDP1</accession>
<dbReference type="InterPro" id="IPR052465">
    <property type="entry name" value="Mito_NAD+_Carrier"/>
</dbReference>
<dbReference type="GO" id="GO:0005743">
    <property type="term" value="C:mitochondrial inner membrane"/>
    <property type="evidence" value="ECO:0007669"/>
    <property type="project" value="UniProtKB-SubCell"/>
</dbReference>
<dbReference type="Pfam" id="PF00153">
    <property type="entry name" value="Mito_carr"/>
    <property type="match status" value="3"/>
</dbReference>
<evidence type="ECO:0000256" key="11">
    <source>
        <dbReference type="SAM" id="Phobius"/>
    </source>
</evidence>
<evidence type="ECO:0000256" key="4">
    <source>
        <dbReference type="ARBA" id="ARBA00022737"/>
    </source>
</evidence>
<evidence type="ECO:0000256" key="3">
    <source>
        <dbReference type="ARBA" id="ARBA00022692"/>
    </source>
</evidence>
<feature type="repeat" description="Solcar" evidence="9">
    <location>
        <begin position="15"/>
        <end position="95"/>
    </location>
</feature>
<keyword evidence="6 11" id="KW-1133">Transmembrane helix</keyword>
<dbReference type="VEuPathDB" id="FungiDB:AeMF1_001225"/>
<feature type="repeat" description="Solcar" evidence="9">
    <location>
        <begin position="198"/>
        <end position="287"/>
    </location>
</feature>
<evidence type="ECO:0000256" key="2">
    <source>
        <dbReference type="ARBA" id="ARBA00022448"/>
    </source>
</evidence>
<comment type="similarity">
    <text evidence="10">Belongs to the mitochondrial carrier (TC 2.A.29) family.</text>
</comment>
<dbReference type="Gene3D" id="1.50.40.10">
    <property type="entry name" value="Mitochondrial carrier domain"/>
    <property type="match status" value="1"/>
</dbReference>
<dbReference type="PROSITE" id="PS50920">
    <property type="entry name" value="SOLCAR"/>
    <property type="match status" value="3"/>
</dbReference>
<evidence type="ECO:0000256" key="7">
    <source>
        <dbReference type="ARBA" id="ARBA00023128"/>
    </source>
</evidence>
<keyword evidence="4" id="KW-0677">Repeat</keyword>
<protein>
    <submittedName>
        <fullName evidence="12">Uncharacterized protein</fullName>
    </submittedName>
</protein>
<evidence type="ECO:0000313" key="13">
    <source>
        <dbReference type="Proteomes" id="UP000481153"/>
    </source>
</evidence>
<evidence type="ECO:0000256" key="5">
    <source>
        <dbReference type="ARBA" id="ARBA00022792"/>
    </source>
</evidence>
<keyword evidence="7" id="KW-0496">Mitochondrion</keyword>
<feature type="transmembrane region" description="Helical" evidence="11">
    <location>
        <begin position="21"/>
        <end position="38"/>
    </location>
</feature>
<evidence type="ECO:0000256" key="9">
    <source>
        <dbReference type="PROSITE-ProRule" id="PRU00282"/>
    </source>
</evidence>
<organism evidence="12 13">
    <name type="scientific">Aphanomyces euteiches</name>
    <dbReference type="NCBI Taxonomy" id="100861"/>
    <lineage>
        <taxon>Eukaryota</taxon>
        <taxon>Sar</taxon>
        <taxon>Stramenopiles</taxon>
        <taxon>Oomycota</taxon>
        <taxon>Saprolegniomycetes</taxon>
        <taxon>Saprolegniales</taxon>
        <taxon>Verrucalvaceae</taxon>
        <taxon>Aphanomyces</taxon>
    </lineage>
</organism>
<dbReference type="PANTHER" id="PTHR46131">
    <property type="entry name" value="SD08549P"/>
    <property type="match status" value="1"/>
</dbReference>
<evidence type="ECO:0000256" key="10">
    <source>
        <dbReference type="RuleBase" id="RU000488"/>
    </source>
</evidence>
<dbReference type="InterPro" id="IPR023395">
    <property type="entry name" value="MCP_dom_sf"/>
</dbReference>
<dbReference type="SUPFAM" id="SSF103506">
    <property type="entry name" value="Mitochondrial carrier"/>
    <property type="match status" value="1"/>
</dbReference>
<dbReference type="PANTHER" id="PTHR46131:SF1">
    <property type="entry name" value="SD08549P"/>
    <property type="match status" value="1"/>
</dbReference>
<keyword evidence="13" id="KW-1185">Reference proteome</keyword>
<evidence type="ECO:0000313" key="12">
    <source>
        <dbReference type="EMBL" id="KAF0738168.1"/>
    </source>
</evidence>
<sequence>MGAATTDESKFMHRHSHVREFFCGGTAAAINIVLTFIPNKIMFRQQLYGTSTIDAWASIREDGWIRLYRGVGPPLLQAAVSKSIMFGLYTSYLDRLRENFGESIGGLDTSHFAAVLSGTSEAMLTPFERVQTLLQTTKFNAEFNSMSDVFVRINAVSFRENYRGLTAILMRNAPSNAIFFGMREHVREMLPATTTSSATVAVDFASGAMLGAFLSTLFFPLNVAKTRMQSVYGHHERYISVVEALKLTYHERGSSWARVYRGVHINFARSLVTWGIINSAYEKLMILTE</sequence>
<feature type="repeat" description="Solcar" evidence="9">
    <location>
        <begin position="104"/>
        <end position="189"/>
    </location>
</feature>
<dbReference type="EMBL" id="VJMJ01000079">
    <property type="protein sequence ID" value="KAF0738168.1"/>
    <property type="molecule type" value="Genomic_DNA"/>
</dbReference>
<evidence type="ECO:0000256" key="8">
    <source>
        <dbReference type="ARBA" id="ARBA00023136"/>
    </source>
</evidence>
<proteinExistence type="inferred from homology"/>
<keyword evidence="5" id="KW-0999">Mitochondrion inner membrane</keyword>
<keyword evidence="8 9" id="KW-0472">Membrane</keyword>
<evidence type="ECO:0000256" key="6">
    <source>
        <dbReference type="ARBA" id="ARBA00022989"/>
    </source>
</evidence>
<dbReference type="Proteomes" id="UP000481153">
    <property type="component" value="Unassembled WGS sequence"/>
</dbReference>
<keyword evidence="2 10" id="KW-0813">Transport</keyword>
<comment type="subcellular location">
    <subcellularLocation>
        <location evidence="1">Mitochondrion inner membrane</location>
        <topology evidence="1">Multi-pass membrane protein</topology>
    </subcellularLocation>
</comment>
<gene>
    <name evidence="12" type="ORF">Ae201684_006145</name>
</gene>